<proteinExistence type="predicted"/>
<dbReference type="Proteomes" id="UP000231094">
    <property type="component" value="Unassembled WGS sequence"/>
</dbReference>
<comment type="caution">
    <text evidence="2">The sequence shown here is derived from an EMBL/GenBank/DDBJ whole genome shotgun (WGS) entry which is preliminary data.</text>
</comment>
<evidence type="ECO:0000256" key="1">
    <source>
        <dbReference type="SAM" id="Phobius"/>
    </source>
</evidence>
<feature type="transmembrane region" description="Helical" evidence="1">
    <location>
        <begin position="20"/>
        <end position="39"/>
    </location>
</feature>
<sequence length="75" mass="9540">MMLNMLKKYILFQWKFCEEICSVILTYYFFYFYPLYPFYQKQIILIYQKQIILKTQMYLSINHLLKKRLVAWEFI</sequence>
<gene>
    <name evidence="2" type="ORF">BHC47_02840</name>
</gene>
<evidence type="ECO:0000313" key="2">
    <source>
        <dbReference type="EMBL" id="PIT64160.1"/>
    </source>
</evidence>
<accession>A0A2N9Y601</accession>
<dbReference type="AlphaFoldDB" id="A0A2N9Y601"/>
<reference evidence="2 3" key="1">
    <citation type="journal article" date="2017" name="MBio">
        <title>Type VI secretion-mediated competition in the bee gut microbiome.</title>
        <authorList>
            <person name="Steele M.I."/>
            <person name="Kwong W.K."/>
            <person name="Powell J.E."/>
            <person name="Whiteley M."/>
            <person name="Moran N.A."/>
        </authorList>
    </citation>
    <scope>NUCLEOTIDE SEQUENCE [LARGE SCALE GENOMIC DNA]</scope>
    <source>
        <strain evidence="2 3">PEB0171</strain>
    </source>
</reference>
<protein>
    <recommendedName>
        <fullName evidence="4">Transmembrane protein</fullName>
    </recommendedName>
</protein>
<evidence type="ECO:0000313" key="3">
    <source>
        <dbReference type="Proteomes" id="UP000231094"/>
    </source>
</evidence>
<keyword evidence="1" id="KW-0812">Transmembrane</keyword>
<evidence type="ECO:0008006" key="4">
    <source>
        <dbReference type="Google" id="ProtNLM"/>
    </source>
</evidence>
<dbReference type="EMBL" id="MEIV01000020">
    <property type="protein sequence ID" value="PIT64160.1"/>
    <property type="molecule type" value="Genomic_DNA"/>
</dbReference>
<keyword evidence="1" id="KW-0472">Membrane</keyword>
<name>A0A2N9Y601_9NEIS</name>
<keyword evidence="1" id="KW-1133">Transmembrane helix</keyword>
<organism evidence="2 3">
    <name type="scientific">Snodgrassella alvi</name>
    <dbReference type="NCBI Taxonomy" id="1196083"/>
    <lineage>
        <taxon>Bacteria</taxon>
        <taxon>Pseudomonadati</taxon>
        <taxon>Pseudomonadota</taxon>
        <taxon>Betaproteobacteria</taxon>
        <taxon>Neisseriales</taxon>
        <taxon>Neisseriaceae</taxon>
        <taxon>Snodgrassella</taxon>
    </lineage>
</organism>